<accession>A0A0W0TSE4</accession>
<reference evidence="10 11" key="1">
    <citation type="submission" date="2015-11" db="EMBL/GenBank/DDBJ databases">
        <title>Genomic analysis of 38 Legionella species identifies large and diverse effector repertoires.</title>
        <authorList>
            <person name="Burstein D."/>
            <person name="Amaro F."/>
            <person name="Zusman T."/>
            <person name="Lifshitz Z."/>
            <person name="Cohen O."/>
            <person name="Gilbert J.A."/>
            <person name="Pupko T."/>
            <person name="Shuman H.A."/>
            <person name="Segal G."/>
        </authorList>
    </citation>
    <scope>NUCLEOTIDE SEQUENCE [LARGE SCALE GENOMIC DNA]</scope>
    <source>
        <strain evidence="10 11">ATCC 49504</strain>
    </source>
</reference>
<dbReference type="Gene3D" id="3.10.450.490">
    <property type="match status" value="1"/>
</dbReference>
<dbReference type="OrthoDB" id="5378341at2"/>
<dbReference type="GO" id="GO:0004222">
    <property type="term" value="F:metalloendopeptidase activity"/>
    <property type="evidence" value="ECO:0007669"/>
    <property type="project" value="UniProtKB-UniRule"/>
</dbReference>
<keyword evidence="2 9" id="KW-0645">Protease</keyword>
<evidence type="ECO:0000256" key="2">
    <source>
        <dbReference type="ARBA" id="ARBA00022670"/>
    </source>
</evidence>
<evidence type="ECO:0000256" key="8">
    <source>
        <dbReference type="ARBA" id="ARBA00023145"/>
    </source>
</evidence>
<dbReference type="InterPro" id="IPR023612">
    <property type="entry name" value="Peptidase_M4"/>
</dbReference>
<dbReference type="InterPro" id="IPR001570">
    <property type="entry name" value="Peptidase_M4_C_domain"/>
</dbReference>
<keyword evidence="5 9" id="KW-0378">Hydrolase</keyword>
<comment type="cofactor">
    <cofactor evidence="9">
        <name>Zn(2+)</name>
        <dbReference type="ChEBI" id="CHEBI:29105"/>
    </cofactor>
</comment>
<dbReference type="Pfam" id="PF02868">
    <property type="entry name" value="Peptidase_M4_C"/>
    <property type="match status" value="1"/>
</dbReference>
<evidence type="ECO:0000256" key="7">
    <source>
        <dbReference type="ARBA" id="ARBA00023049"/>
    </source>
</evidence>
<feature type="chain" id="PRO_5041745712" description="Neutral metalloproteinase" evidence="9">
    <location>
        <begin position="25"/>
        <end position="545"/>
    </location>
</feature>
<dbReference type="AlphaFoldDB" id="A0A0W0TSE4"/>
<dbReference type="SUPFAM" id="SSF55486">
    <property type="entry name" value="Metalloproteases ('zincins'), catalytic domain"/>
    <property type="match status" value="1"/>
</dbReference>
<dbReference type="InterPro" id="IPR050728">
    <property type="entry name" value="Zinc_Metalloprotease_M4"/>
</dbReference>
<dbReference type="GO" id="GO:0006508">
    <property type="term" value="P:proteolysis"/>
    <property type="evidence" value="ECO:0007669"/>
    <property type="project" value="UniProtKB-KW"/>
</dbReference>
<evidence type="ECO:0000256" key="4">
    <source>
        <dbReference type="ARBA" id="ARBA00022729"/>
    </source>
</evidence>
<comment type="caution">
    <text evidence="10">The sequence shown here is derived from an EMBL/GenBank/DDBJ whole genome shotgun (WGS) entry which is preliminary data.</text>
</comment>
<comment type="subcellular location">
    <subcellularLocation>
        <location evidence="9">Secreted</location>
    </subcellularLocation>
</comment>
<dbReference type="Gene3D" id="3.10.450.40">
    <property type="match status" value="1"/>
</dbReference>
<dbReference type="CDD" id="cd09597">
    <property type="entry name" value="M4_TLP"/>
    <property type="match status" value="1"/>
</dbReference>
<keyword evidence="3" id="KW-0479">Metal-binding</keyword>
<dbReference type="GO" id="GO:0046872">
    <property type="term" value="F:metal ion binding"/>
    <property type="evidence" value="ECO:0007669"/>
    <property type="project" value="UniProtKB-UniRule"/>
</dbReference>
<gene>
    <name evidence="10" type="primary">proA</name>
    <name evidence="10" type="ORF">Lgee_1661</name>
</gene>
<dbReference type="InterPro" id="IPR011096">
    <property type="entry name" value="FTP_domain"/>
</dbReference>
<dbReference type="PANTHER" id="PTHR33794:SF1">
    <property type="entry name" value="BACILLOLYSIN"/>
    <property type="match status" value="1"/>
</dbReference>
<evidence type="ECO:0000256" key="6">
    <source>
        <dbReference type="ARBA" id="ARBA00022833"/>
    </source>
</evidence>
<comment type="similarity">
    <text evidence="1 9">Belongs to the peptidase M4 family.</text>
</comment>
<feature type="signal peptide" evidence="9">
    <location>
        <begin position="1"/>
        <end position="24"/>
    </location>
</feature>
<sequence length="545" mass="59420">MHPNVYFSPLAACLALGLSTPAKAADPMPLQTATFAAVSSAFDIASSQQVNGARSVQPDSLKVQSVRVDAKKMRHIRLEQTYAGFRVHGGYAIVHAPVSLKSLKANADVDMDGTVYQGLSAELGQPAADFVKNAGSALEGFKAGFKGKTLSQARVSPIVYIDDANKAHWAYEVSVLVTHHDRIPERARAILDAATQKPLLQWDDIKTAAAAAEGIGSGGNTKTGEVRYGVDLPALSITRDAESGQCYMENTDVKLVDMHSQWLTGGTAMQFICKHSSEEGSNTYWTGYEGDGYDSVNGAFSPSNDGLYAGNVIKNIYKEWFDLEALTTDDGQGNQVPMQLVMRVHYGDGYENAFWDGEQMTFGDGQSMMYPLVSLGVAAHEVSHGFTEQNSGLMYYGQSGGMNESFSDMAAMAAEYYSVGASTWQIGAEIMKEDSGYEALRFMDYPSRDGMSIDSADDYYAGLDVHYSSGVYNRMFYLLSNTEGWNTRKTFEVMVKANMDYWTPYTRFSDGGCGVLKAARDLGYSLDDVRDAMAEVAVKPVRCRL</sequence>
<keyword evidence="6 9" id="KW-0862">Zinc</keyword>
<organism evidence="10 11">
    <name type="scientific">Legionella geestiana</name>
    <dbReference type="NCBI Taxonomy" id="45065"/>
    <lineage>
        <taxon>Bacteria</taxon>
        <taxon>Pseudomonadati</taxon>
        <taxon>Pseudomonadota</taxon>
        <taxon>Gammaproteobacteria</taxon>
        <taxon>Legionellales</taxon>
        <taxon>Legionellaceae</taxon>
        <taxon>Legionella</taxon>
    </lineage>
</organism>
<dbReference type="RefSeq" id="WP_028386846.1">
    <property type="nucleotide sequence ID" value="NZ_CAAAHN010000023.1"/>
</dbReference>
<keyword evidence="8" id="KW-0865">Zymogen</keyword>
<dbReference type="STRING" id="45065.Lgee_1661"/>
<dbReference type="EMBL" id="LNYC01000067">
    <property type="protein sequence ID" value="KTC98309.1"/>
    <property type="molecule type" value="Genomic_DNA"/>
</dbReference>
<dbReference type="InterPro" id="IPR013856">
    <property type="entry name" value="Peptidase_M4_domain"/>
</dbReference>
<keyword evidence="9" id="KW-0964">Secreted</keyword>
<dbReference type="Pfam" id="PF01447">
    <property type="entry name" value="Peptidase_M4"/>
    <property type="match status" value="1"/>
</dbReference>
<protein>
    <recommendedName>
        <fullName evidence="9">Neutral metalloproteinase</fullName>
        <ecNumber evidence="9">3.4.24.-</ecNumber>
    </recommendedName>
</protein>
<keyword evidence="11" id="KW-1185">Reference proteome</keyword>
<dbReference type="Gene3D" id="3.10.170.10">
    <property type="match status" value="1"/>
</dbReference>
<keyword evidence="4 9" id="KW-0732">Signal</keyword>
<dbReference type="Pfam" id="PF07504">
    <property type="entry name" value="FTP"/>
    <property type="match status" value="1"/>
</dbReference>
<dbReference type="Gene3D" id="1.10.390.10">
    <property type="entry name" value="Neutral Protease Domain 2"/>
    <property type="match status" value="1"/>
</dbReference>
<evidence type="ECO:0000313" key="10">
    <source>
        <dbReference type="EMBL" id="KTC98309.1"/>
    </source>
</evidence>
<keyword evidence="7 9" id="KW-0482">Metalloprotease</keyword>
<dbReference type="InterPro" id="IPR027268">
    <property type="entry name" value="Peptidase_M4/M1_CTD_sf"/>
</dbReference>
<evidence type="ECO:0000256" key="5">
    <source>
        <dbReference type="ARBA" id="ARBA00022801"/>
    </source>
</evidence>
<dbReference type="EC" id="3.4.24.-" evidence="9"/>
<name>A0A0W0TSE4_9GAMM</name>
<dbReference type="NCBIfam" id="NF045902">
    <property type="entry name" value="MetaloprotProALeg"/>
    <property type="match status" value="1"/>
</dbReference>
<dbReference type="PATRIC" id="fig|45065.4.peg.1797"/>
<evidence type="ECO:0000256" key="9">
    <source>
        <dbReference type="RuleBase" id="RU366073"/>
    </source>
</evidence>
<dbReference type="PRINTS" id="PR00730">
    <property type="entry name" value="THERMOLYSIN"/>
</dbReference>
<evidence type="ECO:0000313" key="11">
    <source>
        <dbReference type="Proteomes" id="UP000054785"/>
    </source>
</evidence>
<dbReference type="Proteomes" id="UP000054785">
    <property type="component" value="Unassembled WGS sequence"/>
</dbReference>
<evidence type="ECO:0000256" key="3">
    <source>
        <dbReference type="ARBA" id="ARBA00022723"/>
    </source>
</evidence>
<dbReference type="PANTHER" id="PTHR33794">
    <property type="entry name" value="BACILLOLYSIN"/>
    <property type="match status" value="1"/>
</dbReference>
<dbReference type="GO" id="GO:0005576">
    <property type="term" value="C:extracellular region"/>
    <property type="evidence" value="ECO:0007669"/>
    <property type="project" value="UniProtKB-SubCell"/>
</dbReference>
<comment type="function">
    <text evidence="9">Extracellular zinc metalloprotease.</text>
</comment>
<proteinExistence type="inferred from homology"/>
<evidence type="ECO:0000256" key="1">
    <source>
        <dbReference type="ARBA" id="ARBA00009388"/>
    </source>
</evidence>